<comment type="caution">
    <text evidence="2">The sequence shown here is derived from an EMBL/GenBank/DDBJ whole genome shotgun (WGS) entry which is preliminary data.</text>
</comment>
<gene>
    <name evidence="2" type="ORF">ND861_19280</name>
</gene>
<feature type="chain" id="PRO_5047530170" description="Lipoprotein" evidence="1">
    <location>
        <begin position="23"/>
        <end position="210"/>
    </location>
</feature>
<accession>A0ABT3MNP2</accession>
<keyword evidence="3" id="KW-1185">Reference proteome</keyword>
<protein>
    <recommendedName>
        <fullName evidence="4">Lipoprotein</fullName>
    </recommendedName>
</protein>
<feature type="signal peptide" evidence="1">
    <location>
        <begin position="1"/>
        <end position="22"/>
    </location>
</feature>
<organism evidence="2 3">
    <name type="scientific">Leptospira soteropolitanensis</name>
    <dbReference type="NCBI Taxonomy" id="2950025"/>
    <lineage>
        <taxon>Bacteria</taxon>
        <taxon>Pseudomonadati</taxon>
        <taxon>Spirochaetota</taxon>
        <taxon>Spirochaetia</taxon>
        <taxon>Leptospirales</taxon>
        <taxon>Leptospiraceae</taxon>
        <taxon>Leptospira</taxon>
    </lineage>
</organism>
<evidence type="ECO:0008006" key="4">
    <source>
        <dbReference type="Google" id="ProtNLM"/>
    </source>
</evidence>
<dbReference type="Proteomes" id="UP001208912">
    <property type="component" value="Unassembled WGS sequence"/>
</dbReference>
<sequence length="210" mass="24762">RNIANRLFKMKKIILISFLAFSLCCSITKRDFVKLSTNHLKKIESRFNDYVIHFEYPFNRNNRKKSGYISNGIIDSLRKCQIINKRVNLYVGFSKFLNKSSESLNTLTDNSNSNKLNRFDLHLILDDEQNIENLIPQSNLLSKKYQSNDDKKKLINFNLYHYSISKPMINFEFLESAKYVAPRLEKEEFEEYFNFGKLIGTELCDALKNI</sequence>
<proteinExistence type="predicted"/>
<dbReference type="RefSeq" id="WP_265365558.1">
    <property type="nucleotide sequence ID" value="NZ_JAMQPM010000049.1"/>
</dbReference>
<evidence type="ECO:0000313" key="3">
    <source>
        <dbReference type="Proteomes" id="UP001208912"/>
    </source>
</evidence>
<dbReference type="EMBL" id="JAMQPM010000049">
    <property type="protein sequence ID" value="MCW7528507.1"/>
    <property type="molecule type" value="Genomic_DNA"/>
</dbReference>
<evidence type="ECO:0000313" key="2">
    <source>
        <dbReference type="EMBL" id="MCW7528507.1"/>
    </source>
</evidence>
<feature type="non-terminal residue" evidence="2">
    <location>
        <position position="1"/>
    </location>
</feature>
<reference evidence="2 3" key="1">
    <citation type="submission" date="2022-06" db="EMBL/GenBank/DDBJ databases">
        <title>Leptospira isolates from biofilms formed at urban environments.</title>
        <authorList>
            <person name="Ribeiro P.S."/>
            <person name="Sousa T."/>
            <person name="Carvalho N."/>
            <person name="Aburjaile F."/>
            <person name="Neves F."/>
            <person name="Oliveira D."/>
            <person name="Blanco L."/>
            <person name="Lima J."/>
            <person name="Costa F."/>
            <person name="Brenig B."/>
            <person name="Soares S."/>
            <person name="Ramos R."/>
            <person name="Goes-Neto A."/>
            <person name="Matiuzzi M."/>
            <person name="Azevedo V."/>
            <person name="Ristow P."/>
        </authorList>
    </citation>
    <scope>NUCLEOTIDE SEQUENCE [LARGE SCALE GENOMIC DNA]</scope>
    <source>
        <strain evidence="2 3">VSF19</strain>
    </source>
</reference>
<keyword evidence="1" id="KW-0732">Signal</keyword>
<name>A0ABT3MNP2_9LEPT</name>
<evidence type="ECO:0000256" key="1">
    <source>
        <dbReference type="SAM" id="SignalP"/>
    </source>
</evidence>